<proteinExistence type="predicted"/>
<comment type="caution">
    <text evidence="2">The sequence shown here is derived from an EMBL/GenBank/DDBJ whole genome shotgun (WGS) entry which is preliminary data.</text>
</comment>
<name>A0A919KZ85_9ACTN</name>
<feature type="region of interest" description="Disordered" evidence="1">
    <location>
        <begin position="1"/>
        <end position="20"/>
    </location>
</feature>
<organism evidence="2 3">
    <name type="scientific">Kitasatospora indigofera</name>
    <dbReference type="NCBI Taxonomy" id="67307"/>
    <lineage>
        <taxon>Bacteria</taxon>
        <taxon>Bacillati</taxon>
        <taxon>Actinomycetota</taxon>
        <taxon>Actinomycetes</taxon>
        <taxon>Kitasatosporales</taxon>
        <taxon>Streptomycetaceae</taxon>
        <taxon>Kitasatospora</taxon>
    </lineage>
</organism>
<dbReference type="EMBL" id="BNBO01000040">
    <property type="protein sequence ID" value="GHH78925.1"/>
    <property type="molecule type" value="Genomic_DNA"/>
</dbReference>
<dbReference type="AlphaFoldDB" id="A0A919KZ85"/>
<protein>
    <submittedName>
        <fullName evidence="2">Uncharacterized protein</fullName>
    </submittedName>
</protein>
<reference evidence="2" key="2">
    <citation type="submission" date="2020-09" db="EMBL/GenBank/DDBJ databases">
        <authorList>
            <person name="Sun Q."/>
            <person name="Ohkuma M."/>
        </authorList>
    </citation>
    <scope>NUCLEOTIDE SEQUENCE</scope>
    <source>
        <strain evidence="2">JCM 4646</strain>
    </source>
</reference>
<evidence type="ECO:0000256" key="1">
    <source>
        <dbReference type="SAM" id="MobiDB-lite"/>
    </source>
</evidence>
<dbReference type="Proteomes" id="UP000617734">
    <property type="component" value="Unassembled WGS sequence"/>
</dbReference>
<gene>
    <name evidence="2" type="ORF">GCM10018781_55710</name>
</gene>
<sequence length="93" mass="10203">MPPEPPVQPSAGQPFDPASPREIRQQYKFVSNLLREELTTAEAPAWRQQVLDHLELASFSAGYLLAAADRDTVQVATASHNLAALALTPLRRP</sequence>
<reference evidence="2" key="1">
    <citation type="journal article" date="2014" name="Int. J. Syst. Evol. Microbiol.">
        <title>Complete genome sequence of Corynebacterium casei LMG S-19264T (=DSM 44701T), isolated from a smear-ripened cheese.</title>
        <authorList>
            <consortium name="US DOE Joint Genome Institute (JGI-PGF)"/>
            <person name="Walter F."/>
            <person name="Albersmeier A."/>
            <person name="Kalinowski J."/>
            <person name="Ruckert C."/>
        </authorList>
    </citation>
    <scope>NUCLEOTIDE SEQUENCE</scope>
    <source>
        <strain evidence="2">JCM 4646</strain>
    </source>
</reference>
<keyword evidence="3" id="KW-1185">Reference proteome</keyword>
<evidence type="ECO:0000313" key="2">
    <source>
        <dbReference type="EMBL" id="GHH78925.1"/>
    </source>
</evidence>
<evidence type="ECO:0000313" key="3">
    <source>
        <dbReference type="Proteomes" id="UP000617734"/>
    </source>
</evidence>
<accession>A0A919KZ85</accession>